<proteinExistence type="predicted"/>
<protein>
    <submittedName>
        <fullName evidence="1">Uncharacterized protein</fullName>
    </submittedName>
</protein>
<dbReference type="RefSeq" id="WP_093244391.1">
    <property type="nucleotide sequence ID" value="NZ_FNQF01000007.1"/>
</dbReference>
<organism evidence="1 2">
    <name type="scientific">Psychroflexus halocasei</name>
    <dbReference type="NCBI Taxonomy" id="908615"/>
    <lineage>
        <taxon>Bacteria</taxon>
        <taxon>Pseudomonadati</taxon>
        <taxon>Bacteroidota</taxon>
        <taxon>Flavobacteriia</taxon>
        <taxon>Flavobacteriales</taxon>
        <taxon>Flavobacteriaceae</taxon>
        <taxon>Psychroflexus</taxon>
    </lineage>
</organism>
<evidence type="ECO:0000313" key="2">
    <source>
        <dbReference type="Proteomes" id="UP000198820"/>
    </source>
</evidence>
<dbReference type="Proteomes" id="UP000198820">
    <property type="component" value="Unassembled WGS sequence"/>
</dbReference>
<reference evidence="1 2" key="1">
    <citation type="submission" date="2016-10" db="EMBL/GenBank/DDBJ databases">
        <authorList>
            <person name="de Groot N.N."/>
        </authorList>
    </citation>
    <scope>NUCLEOTIDE SEQUENCE [LARGE SCALE GENOMIC DNA]</scope>
    <source>
        <strain evidence="1 2">DSM 23581</strain>
    </source>
</reference>
<gene>
    <name evidence="1" type="ORF">SAMN05421540_10722</name>
</gene>
<dbReference type="SUPFAM" id="SSF53756">
    <property type="entry name" value="UDP-Glycosyltransferase/glycogen phosphorylase"/>
    <property type="match status" value="1"/>
</dbReference>
<sequence>MKILIISSEIVKNKYSASIRTSKAIQKISREHEVDILTEPMTVWDFEHQAKNIYISDYKIPNSKKLSFKEKLASKFLKISLRHQARERQLRKKLKSISYDEYDFIIAFGGGGFFEPLIVLSELKTKATRIGFIHDPYPGDVFPEPYKSDSTKHSLKIRHQLKDVFTKLDKLAFPSKLLGTWMDGYYEFGQSKILELPHLLPTIELDRDAKDEASIFLKSYNLKPKKFYFHAGTLLKHRPVEEIIKQFKKLKNEDLVEKDFKLLFIGSVNYDIQNTDEDVIIIKQRQPLALINAISSQAKALMIIEHIADISPFLPGKVPEYIAHEKPIMHFGPRNSETCRIVEPFVEISNFSAALDQPEQISILLKNGGVNLSENKNIVNHFKIDNFITQIKAIVNGR</sequence>
<accession>A0A1H4C2Y9</accession>
<evidence type="ECO:0000313" key="1">
    <source>
        <dbReference type="EMBL" id="SEA54700.1"/>
    </source>
</evidence>
<dbReference type="AlphaFoldDB" id="A0A1H4C2Y9"/>
<dbReference type="STRING" id="908615.SAMN05421540_10722"/>
<dbReference type="EMBL" id="FNQF01000007">
    <property type="protein sequence ID" value="SEA54700.1"/>
    <property type="molecule type" value="Genomic_DNA"/>
</dbReference>
<keyword evidence="2" id="KW-1185">Reference proteome</keyword>
<name>A0A1H4C2Y9_9FLAO</name>